<comment type="similarity">
    <text evidence="2">Belongs to the hemerythrin family.</text>
</comment>
<dbReference type="InterPro" id="IPR035938">
    <property type="entry name" value="Hemerythrin-like_sf"/>
</dbReference>
<evidence type="ECO:0000313" key="10">
    <source>
        <dbReference type="Proteomes" id="UP000292136"/>
    </source>
</evidence>
<dbReference type="SUPFAM" id="SSF55874">
    <property type="entry name" value="ATPase domain of HSP90 chaperone/DNA topoisomerase II/histidine kinase"/>
    <property type="match status" value="1"/>
</dbReference>
<evidence type="ECO:0000259" key="8">
    <source>
        <dbReference type="PROSITE" id="PS50109"/>
    </source>
</evidence>
<dbReference type="Pfam" id="PF02518">
    <property type="entry name" value="HATPase_c"/>
    <property type="match status" value="1"/>
</dbReference>
<organism evidence="9 10">
    <name type="scientific">Azospira oryzae</name>
    <dbReference type="NCBI Taxonomy" id="146939"/>
    <lineage>
        <taxon>Bacteria</taxon>
        <taxon>Pseudomonadati</taxon>
        <taxon>Pseudomonadota</taxon>
        <taxon>Betaproteobacteria</taxon>
        <taxon>Rhodocyclales</taxon>
        <taxon>Rhodocyclaceae</taxon>
        <taxon>Azospira</taxon>
    </lineage>
</organism>
<sequence length="486" mass="53547">MEAFVWDERFVTGIPSVDAQHRHLVDIVNRVGDLLLAEGEGTDEALQQIFKQLADYAHLHFADEERLMTELGLDIRHQDLHVQHHRQFVEQLLSMWQARSSLSQPAETVHGFLAAWLTVHILGEDQVMARQMSRVQAGQSAAEAFAAESGEVADSTSALLDALGRLYHLVSQQNRDLAAMNQQLEAKVEERTRELSAANVRLAAEQAELARLLQKVESTQQQLLQSEKMAAIGQLAAGVAHEINNPVGFVHSNLGSLKQDIALLFKVIDTYEQHLPDSGPAFAALQQVREEADLAYLKSDLPALLAESDEGLARVTKIVKDLKDFSHVDEAELQTADLNKGMESTLNVVWNELKYKAEVVREYGDIPLVQCMPAQINQVFMNLLVNAAHAIPEHGTITVRSGREENGVWMEVQDTGKGMTPEVQKRIFEPFFTTKPVGKGTGLGLSLSYDIVVKKHGGRIEVRSAPGQGSTFRVSLPLEPAAAGAA</sequence>
<evidence type="ECO:0000256" key="7">
    <source>
        <dbReference type="SAM" id="Coils"/>
    </source>
</evidence>
<evidence type="ECO:0000256" key="1">
    <source>
        <dbReference type="ARBA" id="ARBA00000085"/>
    </source>
</evidence>
<dbReference type="InterPro" id="IPR012827">
    <property type="entry name" value="Hemerythrin_metal-bd"/>
</dbReference>
<dbReference type="NCBIfam" id="TIGR02481">
    <property type="entry name" value="hemeryth_dom"/>
    <property type="match status" value="1"/>
</dbReference>
<dbReference type="SUPFAM" id="SSF47188">
    <property type="entry name" value="Hemerythrin-like"/>
    <property type="match status" value="1"/>
</dbReference>
<comment type="caution">
    <text evidence="9">The sequence shown here is derived from an EMBL/GenBank/DDBJ whole genome shotgun (WGS) entry which is preliminary data.</text>
</comment>
<keyword evidence="5" id="KW-0479">Metal-binding</keyword>
<dbReference type="Proteomes" id="UP000292136">
    <property type="component" value="Unassembled WGS sequence"/>
</dbReference>
<evidence type="ECO:0000256" key="6">
    <source>
        <dbReference type="ARBA" id="ARBA00023004"/>
    </source>
</evidence>
<dbReference type="CDD" id="cd12107">
    <property type="entry name" value="Hemerythrin"/>
    <property type="match status" value="1"/>
</dbReference>
<keyword evidence="7" id="KW-0175">Coiled coil</keyword>
<dbReference type="EMBL" id="SHKM01000002">
    <property type="protein sequence ID" value="RZT76711.1"/>
    <property type="molecule type" value="Genomic_DNA"/>
</dbReference>
<dbReference type="InterPro" id="IPR036097">
    <property type="entry name" value="HisK_dim/P_sf"/>
</dbReference>
<protein>
    <recommendedName>
        <fullName evidence="3">histidine kinase</fullName>
        <ecNumber evidence="3">2.7.13.3</ecNumber>
    </recommendedName>
</protein>
<dbReference type="InterPro" id="IPR004358">
    <property type="entry name" value="Sig_transdc_His_kin-like_C"/>
</dbReference>
<dbReference type="InterPro" id="IPR003594">
    <property type="entry name" value="HATPase_dom"/>
</dbReference>
<dbReference type="SMART" id="SM00387">
    <property type="entry name" value="HATPase_c"/>
    <property type="match status" value="1"/>
</dbReference>
<keyword evidence="4" id="KW-0597">Phosphoprotein</keyword>
<dbReference type="Gene3D" id="1.20.120.50">
    <property type="entry name" value="Hemerythrin-like"/>
    <property type="match status" value="1"/>
</dbReference>
<keyword evidence="10" id="KW-1185">Reference proteome</keyword>
<dbReference type="Gene3D" id="1.10.287.130">
    <property type="match status" value="1"/>
</dbReference>
<reference evidence="9 10" key="1">
    <citation type="submission" date="2019-02" db="EMBL/GenBank/DDBJ databases">
        <title>Genomic Encyclopedia of Type Strains, Phase IV (KMG-IV): sequencing the most valuable type-strain genomes for metagenomic binning, comparative biology and taxonomic classification.</title>
        <authorList>
            <person name="Goeker M."/>
        </authorList>
    </citation>
    <scope>NUCLEOTIDE SEQUENCE [LARGE SCALE GENOMIC DNA]</scope>
    <source>
        <strain evidence="9 10">DSM 21223</strain>
    </source>
</reference>
<dbReference type="PANTHER" id="PTHR43065">
    <property type="entry name" value="SENSOR HISTIDINE KINASE"/>
    <property type="match status" value="1"/>
</dbReference>
<keyword evidence="6" id="KW-0408">Iron</keyword>
<evidence type="ECO:0000256" key="4">
    <source>
        <dbReference type="ARBA" id="ARBA00022553"/>
    </source>
</evidence>
<evidence type="ECO:0000256" key="3">
    <source>
        <dbReference type="ARBA" id="ARBA00012438"/>
    </source>
</evidence>
<dbReference type="InterPro" id="IPR003661">
    <property type="entry name" value="HisK_dim/P_dom"/>
</dbReference>
<feature type="coiled-coil region" evidence="7">
    <location>
        <begin position="170"/>
        <end position="229"/>
    </location>
</feature>
<proteinExistence type="inferred from homology"/>
<evidence type="ECO:0000313" key="9">
    <source>
        <dbReference type="EMBL" id="RZT76711.1"/>
    </source>
</evidence>
<dbReference type="RefSeq" id="WP_130459804.1">
    <property type="nucleotide sequence ID" value="NZ_SHKM01000002.1"/>
</dbReference>
<dbReference type="Pfam" id="PF01814">
    <property type="entry name" value="Hemerythrin"/>
    <property type="match status" value="1"/>
</dbReference>
<dbReference type="EC" id="2.7.13.3" evidence="3"/>
<dbReference type="CDD" id="cd00082">
    <property type="entry name" value="HisKA"/>
    <property type="match status" value="1"/>
</dbReference>
<dbReference type="PANTHER" id="PTHR43065:SF50">
    <property type="entry name" value="HISTIDINE KINASE"/>
    <property type="match status" value="1"/>
</dbReference>
<dbReference type="Gene3D" id="3.30.565.10">
    <property type="entry name" value="Histidine kinase-like ATPase, C-terminal domain"/>
    <property type="match status" value="1"/>
</dbReference>
<dbReference type="SUPFAM" id="SSF47384">
    <property type="entry name" value="Homodimeric domain of signal transducing histidine kinase"/>
    <property type="match status" value="1"/>
</dbReference>
<name>A0ABY0IRF6_9RHOO</name>
<comment type="catalytic activity">
    <reaction evidence="1">
        <text>ATP + protein L-histidine = ADP + protein N-phospho-L-histidine.</text>
        <dbReference type="EC" id="2.7.13.3"/>
    </reaction>
</comment>
<dbReference type="PROSITE" id="PS50109">
    <property type="entry name" value="HIS_KIN"/>
    <property type="match status" value="1"/>
</dbReference>
<dbReference type="InterPro" id="IPR012312">
    <property type="entry name" value="Hemerythrin-like"/>
</dbReference>
<evidence type="ECO:0000256" key="5">
    <source>
        <dbReference type="ARBA" id="ARBA00022723"/>
    </source>
</evidence>
<evidence type="ECO:0000256" key="2">
    <source>
        <dbReference type="ARBA" id="ARBA00010587"/>
    </source>
</evidence>
<dbReference type="PRINTS" id="PR00344">
    <property type="entry name" value="BCTRLSENSOR"/>
</dbReference>
<dbReference type="InterPro" id="IPR005467">
    <property type="entry name" value="His_kinase_dom"/>
</dbReference>
<gene>
    <name evidence="9" type="ORF">EV678_2593</name>
</gene>
<feature type="domain" description="Histidine kinase" evidence="8">
    <location>
        <begin position="238"/>
        <end position="480"/>
    </location>
</feature>
<dbReference type="InterPro" id="IPR036890">
    <property type="entry name" value="HATPase_C_sf"/>
</dbReference>
<accession>A0ABY0IRF6</accession>